<organism evidence="1 2">
    <name type="scientific">Petrolisthes manimaculis</name>
    <dbReference type="NCBI Taxonomy" id="1843537"/>
    <lineage>
        <taxon>Eukaryota</taxon>
        <taxon>Metazoa</taxon>
        <taxon>Ecdysozoa</taxon>
        <taxon>Arthropoda</taxon>
        <taxon>Crustacea</taxon>
        <taxon>Multicrustacea</taxon>
        <taxon>Malacostraca</taxon>
        <taxon>Eumalacostraca</taxon>
        <taxon>Eucarida</taxon>
        <taxon>Decapoda</taxon>
        <taxon>Pleocyemata</taxon>
        <taxon>Anomura</taxon>
        <taxon>Galatheoidea</taxon>
        <taxon>Porcellanidae</taxon>
        <taxon>Petrolisthes</taxon>
    </lineage>
</organism>
<reference evidence="1" key="1">
    <citation type="submission" date="2023-11" db="EMBL/GenBank/DDBJ databases">
        <title>Genome assemblies of two species of porcelain crab, Petrolisthes cinctipes and Petrolisthes manimaculis (Anomura: Porcellanidae).</title>
        <authorList>
            <person name="Angst P."/>
        </authorList>
    </citation>
    <scope>NUCLEOTIDE SEQUENCE</scope>
    <source>
        <strain evidence="1">PB745_02</strain>
        <tissue evidence="1">Gill</tissue>
    </source>
</reference>
<name>A0AAE1P733_9EUCA</name>
<gene>
    <name evidence="1" type="ORF">Pmani_024995</name>
</gene>
<keyword evidence="2" id="KW-1185">Reference proteome</keyword>
<protein>
    <submittedName>
        <fullName evidence="1">Uncharacterized protein</fullName>
    </submittedName>
</protein>
<sequence length="69" mass="8184">MLRGWGREEKKEQWDCFRFLHRGSQLSQRRAAWLNFKFAGRSPVMDLTAYTPPVLTLLQENLTPYLLTL</sequence>
<dbReference type="AlphaFoldDB" id="A0AAE1P733"/>
<dbReference type="Proteomes" id="UP001292094">
    <property type="component" value="Unassembled WGS sequence"/>
</dbReference>
<accession>A0AAE1P733</accession>
<evidence type="ECO:0000313" key="2">
    <source>
        <dbReference type="Proteomes" id="UP001292094"/>
    </source>
</evidence>
<proteinExistence type="predicted"/>
<comment type="caution">
    <text evidence="1">The sequence shown here is derived from an EMBL/GenBank/DDBJ whole genome shotgun (WGS) entry which is preliminary data.</text>
</comment>
<dbReference type="EMBL" id="JAWZYT010002638">
    <property type="protein sequence ID" value="KAK4302968.1"/>
    <property type="molecule type" value="Genomic_DNA"/>
</dbReference>
<evidence type="ECO:0000313" key="1">
    <source>
        <dbReference type="EMBL" id="KAK4302968.1"/>
    </source>
</evidence>